<evidence type="ECO:0000256" key="10">
    <source>
        <dbReference type="ARBA" id="ARBA00025198"/>
    </source>
</evidence>
<keyword evidence="5 13" id="KW-0375">Hydrogen ion transport</keyword>
<evidence type="ECO:0000256" key="12">
    <source>
        <dbReference type="ARBA" id="ARBA00037847"/>
    </source>
</evidence>
<evidence type="ECO:0000313" key="17">
    <source>
        <dbReference type="Proteomes" id="UP000007721"/>
    </source>
</evidence>
<dbReference type="EMBL" id="CP001390">
    <property type="protein sequence ID" value="ACM18820.1"/>
    <property type="molecule type" value="Genomic_DNA"/>
</dbReference>
<dbReference type="HOGENOM" id="CLU_079215_3_2_7"/>
<feature type="coiled-coil region" evidence="15">
    <location>
        <begin position="82"/>
        <end position="182"/>
    </location>
</feature>
<evidence type="ECO:0000256" key="15">
    <source>
        <dbReference type="SAM" id="Coils"/>
    </source>
</evidence>
<evidence type="ECO:0000256" key="5">
    <source>
        <dbReference type="ARBA" id="ARBA00022781"/>
    </source>
</evidence>
<reference evidence="16 17" key="1">
    <citation type="submission" date="2009-01" db="EMBL/GenBank/DDBJ databases">
        <title>Complete sequence of Geobacter sp. FRC-32.</title>
        <authorList>
            <consortium name="US DOE Joint Genome Institute"/>
            <person name="Lucas S."/>
            <person name="Copeland A."/>
            <person name="Lapidus A."/>
            <person name="Glavina del Rio T."/>
            <person name="Dalin E."/>
            <person name="Tice H."/>
            <person name="Bruce D."/>
            <person name="Goodwin L."/>
            <person name="Pitluck S."/>
            <person name="Saunders E."/>
            <person name="Brettin T."/>
            <person name="Detter J.C."/>
            <person name="Han C."/>
            <person name="Larimer F."/>
            <person name="Land M."/>
            <person name="Hauser L."/>
            <person name="Kyrpides N."/>
            <person name="Ovchinnikova G."/>
            <person name="Kostka J."/>
            <person name="Richardson P."/>
        </authorList>
    </citation>
    <scope>NUCLEOTIDE SEQUENCE [LARGE SCALE GENOMIC DNA]</scope>
    <source>
        <strain evidence="17">DSM 22248 / JCM 15807 / FRC-32</strain>
    </source>
</reference>
<organism evidence="16 17">
    <name type="scientific">Geotalea daltonii (strain DSM 22248 / JCM 15807 / FRC-32)</name>
    <name type="common">Geobacter daltonii</name>
    <dbReference type="NCBI Taxonomy" id="316067"/>
    <lineage>
        <taxon>Bacteria</taxon>
        <taxon>Pseudomonadati</taxon>
        <taxon>Thermodesulfobacteriota</taxon>
        <taxon>Desulfuromonadia</taxon>
        <taxon>Geobacterales</taxon>
        <taxon>Geobacteraceae</taxon>
        <taxon>Geotalea</taxon>
    </lineage>
</organism>
<dbReference type="Pfam" id="PF00430">
    <property type="entry name" value="ATP-synt_B"/>
    <property type="match status" value="1"/>
</dbReference>
<dbReference type="CDD" id="cd06503">
    <property type="entry name" value="ATP-synt_Fo_b"/>
    <property type="match status" value="1"/>
</dbReference>
<sequence>MRSMRKYITPTPAKVTLAICVLLVALAALGFASEGGEGAHQVDTGKQMKDFAWRCLDFAALFALLAWALKKANVKGALADRRTGIEKMLKEAVEAKEQAEKKFAEYSEKLEKANREIEDISAAMKQEGELEKARIIAEAKAAAQKIKEQAEQTAQQEVLKAKAELREEAARLAVEIAEKKLKENINKGDQDKLVGNYISKVVTLH</sequence>
<evidence type="ECO:0000256" key="9">
    <source>
        <dbReference type="ARBA" id="ARBA00023310"/>
    </source>
</evidence>
<evidence type="ECO:0000256" key="14">
    <source>
        <dbReference type="RuleBase" id="RU003848"/>
    </source>
</evidence>
<gene>
    <name evidence="13 16" type="primary">atpF</name>
    <name evidence="16" type="ordered locus">Geob_0451</name>
</gene>
<keyword evidence="6 13" id="KW-1133">Transmembrane helix</keyword>
<dbReference type="eggNOG" id="COG0711">
    <property type="taxonomic scope" value="Bacteria"/>
</dbReference>
<keyword evidence="7 13" id="KW-0406">Ion transport</keyword>
<evidence type="ECO:0000256" key="2">
    <source>
        <dbReference type="ARBA" id="ARBA00022475"/>
    </source>
</evidence>
<evidence type="ECO:0000256" key="13">
    <source>
        <dbReference type="HAMAP-Rule" id="MF_01398"/>
    </source>
</evidence>
<evidence type="ECO:0000256" key="1">
    <source>
        <dbReference type="ARBA" id="ARBA00022448"/>
    </source>
</evidence>
<protein>
    <recommendedName>
        <fullName evidence="13">ATP synthase subunit b</fullName>
    </recommendedName>
    <alternativeName>
        <fullName evidence="13">ATP synthase F(0) sector subunit b</fullName>
    </alternativeName>
    <alternativeName>
        <fullName evidence="13">ATPase subunit I</fullName>
    </alternativeName>
    <alternativeName>
        <fullName evidence="13">F-type ATPase subunit b</fullName>
        <shortName evidence="13">F-ATPase subunit b</shortName>
    </alternativeName>
</protein>
<dbReference type="InterPro" id="IPR002146">
    <property type="entry name" value="ATP_synth_b/b'su_bac/chlpt"/>
</dbReference>
<dbReference type="PANTHER" id="PTHR34264">
    <property type="entry name" value="ATP SYNTHASE SUBUNIT B, CHLOROPLASTIC"/>
    <property type="match status" value="1"/>
</dbReference>
<keyword evidence="3 13" id="KW-0138">CF(0)</keyword>
<feature type="transmembrane region" description="Helical" evidence="13">
    <location>
        <begin position="51"/>
        <end position="69"/>
    </location>
</feature>
<dbReference type="HAMAP" id="MF_01398">
    <property type="entry name" value="ATP_synth_b_bprime"/>
    <property type="match status" value="1"/>
</dbReference>
<comment type="function">
    <text evidence="11">Component of the F(0) channel, it forms part of the peripheral stalk, linking F(1) to F(0). The b'-subunit is a diverged and duplicated form of b found in plants and photosynthetic bacteria.</text>
</comment>
<dbReference type="RefSeq" id="WP_012645549.1">
    <property type="nucleotide sequence ID" value="NC_011979.1"/>
</dbReference>
<keyword evidence="17" id="KW-1185">Reference proteome</keyword>
<dbReference type="STRING" id="316067.Geob_0451"/>
<comment type="subunit">
    <text evidence="13">F-type ATPases have 2 components, F(1) - the catalytic core - and F(0) - the membrane proton channel. F(1) has five subunits: alpha(3), beta(3), gamma(1), delta(1), epsilon(1). F(0) has three main subunits: a(1), b(2) and c(10-14). The alpha and beta chains form an alternating ring which encloses part of the gamma chain. F(1) is attached to F(0) by a central stalk formed by the gamma and epsilon chains, while a peripheral stalk is formed by the delta and b chains.</text>
</comment>
<keyword evidence="1 13" id="KW-0813">Transport</keyword>
<keyword evidence="4 13" id="KW-0812">Transmembrane</keyword>
<evidence type="ECO:0000256" key="7">
    <source>
        <dbReference type="ARBA" id="ARBA00023065"/>
    </source>
</evidence>
<name>B9LZK6_GEODF</name>
<dbReference type="PANTHER" id="PTHR34264:SF3">
    <property type="entry name" value="ATP SYNTHASE SUBUNIT B, CHLOROPLASTIC"/>
    <property type="match status" value="1"/>
</dbReference>
<comment type="similarity">
    <text evidence="13 14">Belongs to the ATPase B chain family.</text>
</comment>
<evidence type="ECO:0000256" key="3">
    <source>
        <dbReference type="ARBA" id="ARBA00022547"/>
    </source>
</evidence>
<comment type="subcellular location">
    <subcellularLocation>
        <location evidence="13">Cell inner membrane</location>
        <topology evidence="13">Single-pass membrane protein</topology>
    </subcellularLocation>
    <subcellularLocation>
        <location evidence="12">Endomembrane system</location>
        <topology evidence="12">Single-pass membrane protein</topology>
    </subcellularLocation>
</comment>
<keyword evidence="8 13" id="KW-0472">Membrane</keyword>
<evidence type="ECO:0000313" key="16">
    <source>
        <dbReference type="EMBL" id="ACM18820.1"/>
    </source>
</evidence>
<comment type="function">
    <text evidence="10 13">F(1)F(0) ATP synthase produces ATP from ADP in the presence of a proton or sodium gradient. F-type ATPases consist of two structural domains, F(1) containing the extramembraneous catalytic core and F(0) containing the membrane proton channel, linked together by a central stalk and a peripheral stalk. During catalysis, ATP synthesis in the catalytic domain of F(1) is coupled via a rotary mechanism of the central stalk subunits to proton translocation.</text>
</comment>
<dbReference type="GO" id="GO:0045259">
    <property type="term" value="C:proton-transporting ATP synthase complex"/>
    <property type="evidence" value="ECO:0007669"/>
    <property type="project" value="UniProtKB-KW"/>
</dbReference>
<dbReference type="GO" id="GO:0046933">
    <property type="term" value="F:proton-transporting ATP synthase activity, rotational mechanism"/>
    <property type="evidence" value="ECO:0007669"/>
    <property type="project" value="UniProtKB-UniRule"/>
</dbReference>
<evidence type="ECO:0000256" key="11">
    <source>
        <dbReference type="ARBA" id="ARBA00025614"/>
    </source>
</evidence>
<accession>B9LZK6</accession>
<dbReference type="Proteomes" id="UP000007721">
    <property type="component" value="Chromosome"/>
</dbReference>
<evidence type="ECO:0000256" key="6">
    <source>
        <dbReference type="ARBA" id="ARBA00022989"/>
    </source>
</evidence>
<evidence type="ECO:0000256" key="4">
    <source>
        <dbReference type="ARBA" id="ARBA00022692"/>
    </source>
</evidence>
<dbReference type="GO" id="GO:0012505">
    <property type="term" value="C:endomembrane system"/>
    <property type="evidence" value="ECO:0007669"/>
    <property type="project" value="UniProtKB-SubCell"/>
</dbReference>
<keyword evidence="2 13" id="KW-1003">Cell membrane</keyword>
<dbReference type="AlphaFoldDB" id="B9LZK6"/>
<proteinExistence type="inferred from homology"/>
<dbReference type="GO" id="GO:0005886">
    <property type="term" value="C:plasma membrane"/>
    <property type="evidence" value="ECO:0007669"/>
    <property type="project" value="UniProtKB-SubCell"/>
</dbReference>
<keyword evidence="9 13" id="KW-0066">ATP synthesis</keyword>
<keyword evidence="13" id="KW-0997">Cell inner membrane</keyword>
<dbReference type="KEGG" id="geo:Geob_0451"/>
<keyword evidence="15" id="KW-0175">Coiled coil</keyword>
<evidence type="ECO:0000256" key="8">
    <source>
        <dbReference type="ARBA" id="ARBA00023136"/>
    </source>
</evidence>